<evidence type="ECO:0000256" key="2">
    <source>
        <dbReference type="ARBA" id="ARBA00022490"/>
    </source>
</evidence>
<gene>
    <name evidence="5" type="ORF">CHARACLAT_010305</name>
</gene>
<keyword evidence="6" id="KW-1185">Reference proteome</keyword>
<comment type="caution">
    <text evidence="5">The sequence shown here is derived from an EMBL/GenBank/DDBJ whole genome shotgun (WGS) entry which is preliminary data.</text>
</comment>
<keyword evidence="2" id="KW-0963">Cytoplasm</keyword>
<evidence type="ECO:0000313" key="5">
    <source>
        <dbReference type="EMBL" id="MED6264012.1"/>
    </source>
</evidence>
<dbReference type="PANTHER" id="PTHR20899:SF4">
    <property type="entry name" value="PIERCER OF MICROTUBULE WALL 2 PROTEIN"/>
    <property type="match status" value="1"/>
</dbReference>
<dbReference type="Pfam" id="PF14892">
    <property type="entry name" value="PIRC1_2"/>
    <property type="match status" value="1"/>
</dbReference>
<comment type="subcellular location">
    <subcellularLocation>
        <location evidence="1">Cytoplasm</location>
        <location evidence="1">Cytoskeleton</location>
        <location evidence="1">Cilium axoneme</location>
    </subcellularLocation>
</comment>
<dbReference type="PANTHER" id="PTHR20899">
    <property type="entry name" value="PIERCE HOMOLOG"/>
    <property type="match status" value="1"/>
</dbReference>
<keyword evidence="4" id="KW-0966">Cell projection</keyword>
<evidence type="ECO:0000313" key="6">
    <source>
        <dbReference type="Proteomes" id="UP001352852"/>
    </source>
</evidence>
<keyword evidence="3" id="KW-0206">Cytoskeleton</keyword>
<proteinExistence type="predicted"/>
<dbReference type="EMBL" id="JAHUTJ010000654">
    <property type="protein sequence ID" value="MED6264012.1"/>
    <property type="molecule type" value="Genomic_DNA"/>
</dbReference>
<evidence type="ECO:0000256" key="1">
    <source>
        <dbReference type="ARBA" id="ARBA00004430"/>
    </source>
</evidence>
<evidence type="ECO:0000256" key="4">
    <source>
        <dbReference type="ARBA" id="ARBA00023273"/>
    </source>
</evidence>
<name>A0ABU7CM26_9TELE</name>
<dbReference type="InterPro" id="IPR026507">
    <property type="entry name" value="PIRC1/2"/>
</dbReference>
<sequence>MSLTEKQRAANKKTCNNPGNPVFSCMMNLTVKGEESATIKSQSILYRTTSSDYGRLPPTVESSPCSYHPRSQTFSKQLSLGGMFQDNSFNTSLHQSRPNVHHTI</sequence>
<organism evidence="5 6">
    <name type="scientific">Characodon lateralis</name>
    <dbReference type="NCBI Taxonomy" id="208331"/>
    <lineage>
        <taxon>Eukaryota</taxon>
        <taxon>Metazoa</taxon>
        <taxon>Chordata</taxon>
        <taxon>Craniata</taxon>
        <taxon>Vertebrata</taxon>
        <taxon>Euteleostomi</taxon>
        <taxon>Actinopterygii</taxon>
        <taxon>Neopterygii</taxon>
        <taxon>Teleostei</taxon>
        <taxon>Neoteleostei</taxon>
        <taxon>Acanthomorphata</taxon>
        <taxon>Ovalentaria</taxon>
        <taxon>Atherinomorphae</taxon>
        <taxon>Cyprinodontiformes</taxon>
        <taxon>Goodeidae</taxon>
        <taxon>Characodon</taxon>
    </lineage>
</organism>
<evidence type="ECO:0000256" key="3">
    <source>
        <dbReference type="ARBA" id="ARBA00023212"/>
    </source>
</evidence>
<dbReference type="Proteomes" id="UP001352852">
    <property type="component" value="Unassembled WGS sequence"/>
</dbReference>
<reference evidence="5 6" key="1">
    <citation type="submission" date="2021-06" db="EMBL/GenBank/DDBJ databases">
        <authorList>
            <person name="Palmer J.M."/>
        </authorList>
    </citation>
    <scope>NUCLEOTIDE SEQUENCE [LARGE SCALE GENOMIC DNA]</scope>
    <source>
        <strain evidence="5 6">CL_MEX2019</strain>
        <tissue evidence="5">Muscle</tissue>
    </source>
</reference>
<accession>A0ABU7CM26</accession>
<protein>
    <submittedName>
        <fullName evidence="5">Uncharacterized protein</fullName>
    </submittedName>
</protein>